<dbReference type="Proteomes" id="UP000241462">
    <property type="component" value="Unassembled WGS sequence"/>
</dbReference>
<proteinExistence type="predicted"/>
<evidence type="ECO:0000313" key="1">
    <source>
        <dbReference type="EMBL" id="PSR84323.1"/>
    </source>
</evidence>
<keyword evidence="2" id="KW-1185">Reference proteome</keyword>
<evidence type="ECO:0000313" key="2">
    <source>
        <dbReference type="Proteomes" id="UP000241462"/>
    </source>
</evidence>
<protein>
    <submittedName>
        <fullName evidence="1">Uncharacterized protein</fullName>
    </submittedName>
</protein>
<dbReference type="AlphaFoldDB" id="A0A2T3A7K6"/>
<dbReference type="InParanoid" id="A0A2T3A7K6"/>
<sequence length="162" mass="18402">MSDRLLPRRMVKLEQRLSSKPSKQQPRVTICPSRKSSRTAYSQICLFGNTLLFDSGSRWSMRGLNRAYVSMKRSRSILSSETFFKVDMAKTVARTEKWSACISSTAAVASSDRTRMVRHNLHKHITNIADGVLLFPVRKGTSRKIAFSPSISFLVFKLDEVQ</sequence>
<accession>A0A2T3A7K6</accession>
<reference evidence="1 2" key="1">
    <citation type="journal article" date="2018" name="Mycol. Prog.">
        <title>Coniella lustricola, a new species from submerged detritus.</title>
        <authorList>
            <person name="Raudabaugh D.B."/>
            <person name="Iturriaga T."/>
            <person name="Carver A."/>
            <person name="Mondo S."/>
            <person name="Pangilinan J."/>
            <person name="Lipzen A."/>
            <person name="He G."/>
            <person name="Amirebrahimi M."/>
            <person name="Grigoriev I.V."/>
            <person name="Miller A.N."/>
        </authorList>
    </citation>
    <scope>NUCLEOTIDE SEQUENCE [LARGE SCALE GENOMIC DNA]</scope>
    <source>
        <strain evidence="1 2">B22-T-1</strain>
    </source>
</reference>
<gene>
    <name evidence="1" type="ORF">BD289DRAFT_263385</name>
</gene>
<name>A0A2T3A7K6_9PEZI</name>
<organism evidence="1 2">
    <name type="scientific">Coniella lustricola</name>
    <dbReference type="NCBI Taxonomy" id="2025994"/>
    <lineage>
        <taxon>Eukaryota</taxon>
        <taxon>Fungi</taxon>
        <taxon>Dikarya</taxon>
        <taxon>Ascomycota</taxon>
        <taxon>Pezizomycotina</taxon>
        <taxon>Sordariomycetes</taxon>
        <taxon>Sordariomycetidae</taxon>
        <taxon>Diaporthales</taxon>
        <taxon>Schizoparmaceae</taxon>
        <taxon>Coniella</taxon>
    </lineage>
</organism>
<dbReference type="EMBL" id="KZ678445">
    <property type="protein sequence ID" value="PSR84323.1"/>
    <property type="molecule type" value="Genomic_DNA"/>
</dbReference>